<evidence type="ECO:0000313" key="7">
    <source>
        <dbReference type="EMBL" id="PSH64577.1"/>
    </source>
</evidence>
<evidence type="ECO:0000256" key="4">
    <source>
        <dbReference type="ARBA" id="ARBA00023002"/>
    </source>
</evidence>
<dbReference type="PRINTS" id="PR00368">
    <property type="entry name" value="FADPNR"/>
</dbReference>
<dbReference type="EMBL" id="PGGM01000004">
    <property type="protein sequence ID" value="PSH64577.1"/>
    <property type="molecule type" value="Genomic_DNA"/>
</dbReference>
<dbReference type="RefSeq" id="WP_106664122.1">
    <property type="nucleotide sequence ID" value="NZ_PGGM01000004.1"/>
</dbReference>
<dbReference type="Pfam" id="PF07992">
    <property type="entry name" value="Pyr_redox_2"/>
    <property type="match status" value="1"/>
</dbReference>
<keyword evidence="4" id="KW-0560">Oxidoreductase</keyword>
<dbReference type="Pfam" id="PF14759">
    <property type="entry name" value="Reductase_C"/>
    <property type="match status" value="1"/>
</dbReference>
<dbReference type="Gene3D" id="3.30.390.30">
    <property type="match status" value="1"/>
</dbReference>
<dbReference type="SUPFAM" id="SSF55424">
    <property type="entry name" value="FAD/NAD-linked reductases, dimerisation (C-terminal) domain"/>
    <property type="match status" value="1"/>
</dbReference>
<dbReference type="InterPro" id="IPR028202">
    <property type="entry name" value="Reductase_C"/>
</dbReference>
<name>A0A2P7BDM2_9HYPH</name>
<evidence type="ECO:0000259" key="6">
    <source>
        <dbReference type="Pfam" id="PF14759"/>
    </source>
</evidence>
<comment type="caution">
    <text evidence="7">The sequence shown here is derived from an EMBL/GenBank/DDBJ whole genome shotgun (WGS) entry which is preliminary data.</text>
</comment>
<dbReference type="GO" id="GO:0016651">
    <property type="term" value="F:oxidoreductase activity, acting on NAD(P)H"/>
    <property type="evidence" value="ECO:0007669"/>
    <property type="project" value="TreeGrafter"/>
</dbReference>
<sequence length="412" mass="43974">MAMEKGMVIIGAGECGARAAFALRETGYDGPVTLIGTEKHLPYERPPLSKDAMVSEHHPLPRTIAEGTQFSEKRIDFIGDTTASAINRSEKNVVFEDGRTVEYDRLLLATGAIPRSLPQAAGSRYCVTLRSFDDALAIRAKFRPDARIVIVGGGFIGLELAASARRRGARVTVIEAQARIMMRGVPTEIAQVIDRRHREEGVTIRCDTGIVSIADNANNVAITLSTGDVIAADLAVIGIGASPVTGLAEAAGLETGNGIVVNEWLQTSDPDIFAAGDCCTFPLAIYGGRRVRLEAWRNAQEQGSLAARNMLGSLEPHQAVPWFWSDQYELGLQVAGLPDEGTQTICRQLDDGAFILFHLTDDGRLAAASGIGPGNAVAKDIRLAEMLISRGARPDPIQLAAPGVRLKSLLAA</sequence>
<organism evidence="7 8">
    <name type="scientific">Phyllobacterium sophorae</name>
    <dbReference type="NCBI Taxonomy" id="1520277"/>
    <lineage>
        <taxon>Bacteria</taxon>
        <taxon>Pseudomonadati</taxon>
        <taxon>Pseudomonadota</taxon>
        <taxon>Alphaproteobacteria</taxon>
        <taxon>Hyphomicrobiales</taxon>
        <taxon>Phyllobacteriaceae</taxon>
        <taxon>Phyllobacterium</taxon>
    </lineage>
</organism>
<accession>A0A2P7BDM2</accession>
<dbReference type="OrthoDB" id="7809559at2"/>
<keyword evidence="2" id="KW-0285">Flavoprotein</keyword>
<dbReference type="PANTHER" id="PTHR43557:SF2">
    <property type="entry name" value="RIESKE DOMAIN-CONTAINING PROTEIN-RELATED"/>
    <property type="match status" value="1"/>
</dbReference>
<dbReference type="AlphaFoldDB" id="A0A2P7BDM2"/>
<dbReference type="SUPFAM" id="SSF51905">
    <property type="entry name" value="FAD/NAD(P)-binding domain"/>
    <property type="match status" value="1"/>
</dbReference>
<evidence type="ECO:0000256" key="2">
    <source>
        <dbReference type="ARBA" id="ARBA00022630"/>
    </source>
</evidence>
<dbReference type="Proteomes" id="UP000241764">
    <property type="component" value="Unassembled WGS sequence"/>
</dbReference>
<gene>
    <name evidence="7" type="ORF">CU103_11825</name>
</gene>
<feature type="domain" description="Reductase C-terminal" evidence="6">
    <location>
        <begin position="322"/>
        <end position="410"/>
    </location>
</feature>
<proteinExistence type="predicted"/>
<keyword evidence="3" id="KW-0274">FAD</keyword>
<reference evidence="8" key="1">
    <citation type="submission" date="2017-11" db="EMBL/GenBank/DDBJ databases">
        <authorList>
            <person name="Kuznetsova I."/>
            <person name="Sazanova A."/>
            <person name="Chirak E."/>
            <person name="Safronova V."/>
            <person name="Willems A."/>
        </authorList>
    </citation>
    <scope>NUCLEOTIDE SEQUENCE [LARGE SCALE GENOMIC DNA]</scope>
    <source>
        <strain evidence="8">CCBAU 03422</strain>
    </source>
</reference>
<dbReference type="GO" id="GO:0005737">
    <property type="term" value="C:cytoplasm"/>
    <property type="evidence" value="ECO:0007669"/>
    <property type="project" value="TreeGrafter"/>
</dbReference>
<keyword evidence="8" id="KW-1185">Reference proteome</keyword>
<dbReference type="InterPro" id="IPR036188">
    <property type="entry name" value="FAD/NAD-bd_sf"/>
</dbReference>
<dbReference type="InterPro" id="IPR050446">
    <property type="entry name" value="FAD-oxidoreductase/Apoptosis"/>
</dbReference>
<comment type="cofactor">
    <cofactor evidence="1">
        <name>FAD</name>
        <dbReference type="ChEBI" id="CHEBI:57692"/>
    </cofactor>
</comment>
<dbReference type="InterPro" id="IPR016156">
    <property type="entry name" value="FAD/NAD-linked_Rdtase_dimer_sf"/>
</dbReference>
<evidence type="ECO:0000256" key="3">
    <source>
        <dbReference type="ARBA" id="ARBA00022827"/>
    </source>
</evidence>
<protein>
    <submittedName>
        <fullName evidence="7">Ferredoxin reductase</fullName>
    </submittedName>
</protein>
<dbReference type="PRINTS" id="PR00411">
    <property type="entry name" value="PNDRDTASEI"/>
</dbReference>
<dbReference type="Gene3D" id="3.50.50.60">
    <property type="entry name" value="FAD/NAD(P)-binding domain"/>
    <property type="match status" value="2"/>
</dbReference>
<evidence type="ECO:0000259" key="5">
    <source>
        <dbReference type="Pfam" id="PF07992"/>
    </source>
</evidence>
<evidence type="ECO:0000256" key="1">
    <source>
        <dbReference type="ARBA" id="ARBA00001974"/>
    </source>
</evidence>
<feature type="domain" description="FAD/NAD(P)-binding" evidence="5">
    <location>
        <begin position="7"/>
        <end position="303"/>
    </location>
</feature>
<dbReference type="InterPro" id="IPR023753">
    <property type="entry name" value="FAD/NAD-binding_dom"/>
</dbReference>
<evidence type="ECO:0000313" key="8">
    <source>
        <dbReference type="Proteomes" id="UP000241764"/>
    </source>
</evidence>
<dbReference type="PANTHER" id="PTHR43557">
    <property type="entry name" value="APOPTOSIS-INDUCING FACTOR 1"/>
    <property type="match status" value="1"/>
</dbReference>